<name>A0A5E4M9W7_9HEMI</name>
<organism evidence="1 2">
    <name type="scientific">Cinara cedri</name>
    <dbReference type="NCBI Taxonomy" id="506608"/>
    <lineage>
        <taxon>Eukaryota</taxon>
        <taxon>Metazoa</taxon>
        <taxon>Ecdysozoa</taxon>
        <taxon>Arthropoda</taxon>
        <taxon>Hexapoda</taxon>
        <taxon>Insecta</taxon>
        <taxon>Pterygota</taxon>
        <taxon>Neoptera</taxon>
        <taxon>Paraneoptera</taxon>
        <taxon>Hemiptera</taxon>
        <taxon>Sternorrhyncha</taxon>
        <taxon>Aphidomorpha</taxon>
        <taxon>Aphidoidea</taxon>
        <taxon>Aphididae</taxon>
        <taxon>Lachninae</taxon>
        <taxon>Cinara</taxon>
    </lineage>
</organism>
<keyword evidence="2" id="KW-1185">Reference proteome</keyword>
<dbReference type="InterPro" id="IPR043502">
    <property type="entry name" value="DNA/RNA_pol_sf"/>
</dbReference>
<evidence type="ECO:0000313" key="2">
    <source>
        <dbReference type="Proteomes" id="UP000325440"/>
    </source>
</evidence>
<dbReference type="AlphaFoldDB" id="A0A5E4M9W7"/>
<dbReference type="Proteomes" id="UP000325440">
    <property type="component" value="Unassembled WGS sequence"/>
</dbReference>
<evidence type="ECO:0000313" key="1">
    <source>
        <dbReference type="EMBL" id="VVC27196.1"/>
    </source>
</evidence>
<sequence>MQLKFFYEKIKDEALYIAKNYLDVKKPMIITKEQEIEFEKENNCHICEKFLSDSPPILKIPGKFKDELNGQIMTEVVGLRSKLYTYKIFENKNQIKKAKGVKKPIVKN</sequence>
<accession>A0A5E4M9W7</accession>
<proteinExistence type="predicted"/>
<protein>
    <submittedName>
        <fullName evidence="1">DNA polymerase, palm domain</fullName>
    </submittedName>
</protein>
<dbReference type="GO" id="GO:0071897">
    <property type="term" value="P:DNA biosynthetic process"/>
    <property type="evidence" value="ECO:0007669"/>
    <property type="project" value="UniProtKB-ARBA"/>
</dbReference>
<reference evidence="1 2" key="1">
    <citation type="submission" date="2019-08" db="EMBL/GenBank/DDBJ databases">
        <authorList>
            <person name="Alioto T."/>
            <person name="Alioto T."/>
            <person name="Gomez Garrido J."/>
        </authorList>
    </citation>
    <scope>NUCLEOTIDE SEQUENCE [LARGE SCALE GENOMIC DNA]</scope>
</reference>
<gene>
    <name evidence="1" type="ORF">CINCED_3A006523</name>
</gene>
<dbReference type="EMBL" id="CABPRJ010000071">
    <property type="protein sequence ID" value="VVC27196.1"/>
    <property type="molecule type" value="Genomic_DNA"/>
</dbReference>
<dbReference type="OrthoDB" id="6602337at2759"/>
<dbReference type="SUPFAM" id="SSF56672">
    <property type="entry name" value="DNA/RNA polymerases"/>
    <property type="match status" value="1"/>
</dbReference>